<organism evidence="4 5">
    <name type="scientific">Tulasnella calospora MUT 4182</name>
    <dbReference type="NCBI Taxonomy" id="1051891"/>
    <lineage>
        <taxon>Eukaryota</taxon>
        <taxon>Fungi</taxon>
        <taxon>Dikarya</taxon>
        <taxon>Basidiomycota</taxon>
        <taxon>Agaricomycotina</taxon>
        <taxon>Agaricomycetes</taxon>
        <taxon>Cantharellales</taxon>
        <taxon>Tulasnellaceae</taxon>
        <taxon>Tulasnella</taxon>
    </lineage>
</organism>
<feature type="compositionally biased region" description="Polar residues" evidence="1">
    <location>
        <begin position="1"/>
        <end position="18"/>
    </location>
</feature>
<evidence type="ECO:0000256" key="2">
    <source>
        <dbReference type="SAM" id="Phobius"/>
    </source>
</evidence>
<reference evidence="5" key="2">
    <citation type="submission" date="2015-01" db="EMBL/GenBank/DDBJ databases">
        <title>Evolutionary Origins and Diversification of the Mycorrhizal Mutualists.</title>
        <authorList>
            <consortium name="DOE Joint Genome Institute"/>
            <consortium name="Mycorrhizal Genomics Consortium"/>
            <person name="Kohler A."/>
            <person name="Kuo A."/>
            <person name="Nagy L.G."/>
            <person name="Floudas D."/>
            <person name="Copeland A."/>
            <person name="Barry K.W."/>
            <person name="Cichocki N."/>
            <person name="Veneault-Fourrey C."/>
            <person name="LaButti K."/>
            <person name="Lindquist E.A."/>
            <person name="Lipzen A."/>
            <person name="Lundell T."/>
            <person name="Morin E."/>
            <person name="Murat C."/>
            <person name="Riley R."/>
            <person name="Ohm R."/>
            <person name="Sun H."/>
            <person name="Tunlid A."/>
            <person name="Henrissat B."/>
            <person name="Grigoriev I.V."/>
            <person name="Hibbett D.S."/>
            <person name="Martin F."/>
        </authorList>
    </citation>
    <scope>NUCLEOTIDE SEQUENCE [LARGE SCALE GENOMIC DNA]</scope>
    <source>
        <strain evidence="5">MUT 4182</strain>
    </source>
</reference>
<sequence length="81" mass="8202">MSNLPATNETATSPSDPNQSPPKNPKDCLPCRIVGATALVGTGLYGLGAARPGKPGSPLERRIMGVVGVGFILAGIGRAIF</sequence>
<proteinExistence type="predicted"/>
<evidence type="ECO:0000313" key="5">
    <source>
        <dbReference type="Proteomes" id="UP000054248"/>
    </source>
</evidence>
<feature type="transmembrane region" description="Helical" evidence="2">
    <location>
        <begin position="33"/>
        <end position="50"/>
    </location>
</feature>
<evidence type="ECO:0000256" key="1">
    <source>
        <dbReference type="SAM" id="MobiDB-lite"/>
    </source>
</evidence>
<dbReference type="AlphaFoldDB" id="A0A0C3LAK1"/>
<feature type="domain" description="Distal membrane-arm assembly complex protein 1-like" evidence="3">
    <location>
        <begin position="27"/>
        <end position="75"/>
    </location>
</feature>
<keyword evidence="5" id="KW-1185">Reference proteome</keyword>
<reference evidence="4 5" key="1">
    <citation type="submission" date="2014-04" db="EMBL/GenBank/DDBJ databases">
        <authorList>
            <consortium name="DOE Joint Genome Institute"/>
            <person name="Kuo A."/>
            <person name="Girlanda M."/>
            <person name="Perotto S."/>
            <person name="Kohler A."/>
            <person name="Nagy L.G."/>
            <person name="Floudas D."/>
            <person name="Copeland A."/>
            <person name="Barry K.W."/>
            <person name="Cichocki N."/>
            <person name="Veneault-Fourrey C."/>
            <person name="LaButti K."/>
            <person name="Lindquist E.A."/>
            <person name="Lipzen A."/>
            <person name="Lundell T."/>
            <person name="Morin E."/>
            <person name="Murat C."/>
            <person name="Sun H."/>
            <person name="Tunlid A."/>
            <person name="Henrissat B."/>
            <person name="Grigoriev I.V."/>
            <person name="Hibbett D.S."/>
            <person name="Martin F."/>
            <person name="Nordberg H.P."/>
            <person name="Cantor M.N."/>
            <person name="Hua S.X."/>
        </authorList>
    </citation>
    <scope>NUCLEOTIDE SEQUENCE [LARGE SCALE GENOMIC DNA]</scope>
    <source>
        <strain evidence="4 5">MUT 4182</strain>
    </source>
</reference>
<dbReference type="Proteomes" id="UP000054248">
    <property type="component" value="Unassembled WGS sequence"/>
</dbReference>
<dbReference type="InterPro" id="IPR028036">
    <property type="entry name" value="DMAC1-like_dom"/>
</dbReference>
<keyword evidence="2" id="KW-0472">Membrane</keyword>
<name>A0A0C3LAK1_9AGAM</name>
<keyword evidence="2" id="KW-1133">Transmembrane helix</keyword>
<keyword evidence="2" id="KW-0812">Transmembrane</keyword>
<feature type="region of interest" description="Disordered" evidence="1">
    <location>
        <begin position="1"/>
        <end position="27"/>
    </location>
</feature>
<evidence type="ECO:0000259" key="3">
    <source>
        <dbReference type="Pfam" id="PF15055"/>
    </source>
</evidence>
<dbReference type="EMBL" id="KN822967">
    <property type="protein sequence ID" value="KIO30903.1"/>
    <property type="molecule type" value="Genomic_DNA"/>
</dbReference>
<feature type="transmembrane region" description="Helical" evidence="2">
    <location>
        <begin position="62"/>
        <end position="80"/>
    </location>
</feature>
<dbReference type="Pfam" id="PF15055">
    <property type="entry name" value="DMAC1_Dmo2"/>
    <property type="match status" value="1"/>
</dbReference>
<dbReference type="HOGENOM" id="CLU_186274_0_0_1"/>
<dbReference type="OrthoDB" id="6604875at2759"/>
<gene>
    <name evidence="4" type="ORF">M407DRAFT_20025</name>
</gene>
<protein>
    <recommendedName>
        <fullName evidence="3">Distal membrane-arm assembly complex protein 1-like domain-containing protein</fullName>
    </recommendedName>
</protein>
<evidence type="ECO:0000313" key="4">
    <source>
        <dbReference type="EMBL" id="KIO30903.1"/>
    </source>
</evidence>
<accession>A0A0C3LAK1</accession>